<dbReference type="PANTHER" id="PTHR46825:SF9">
    <property type="entry name" value="BETA-LACTAMASE-RELATED DOMAIN-CONTAINING PROTEIN"/>
    <property type="match status" value="1"/>
</dbReference>
<comment type="caution">
    <text evidence="5">The sequence shown here is derived from an EMBL/GenBank/DDBJ whole genome shotgun (WGS) entry which is preliminary data.</text>
</comment>
<feature type="domain" description="Peptidase S12 Pab87-related C-terminal" evidence="4">
    <location>
        <begin position="423"/>
        <end position="533"/>
    </location>
</feature>
<dbReference type="SUPFAM" id="SSF56601">
    <property type="entry name" value="beta-lactamase/transpeptidase-like"/>
    <property type="match status" value="1"/>
</dbReference>
<dbReference type="InterPro" id="IPR001466">
    <property type="entry name" value="Beta-lactam-related"/>
</dbReference>
<comment type="similarity">
    <text evidence="1">Belongs to the peptidase S12 family.</text>
</comment>
<evidence type="ECO:0008006" key="7">
    <source>
        <dbReference type="Google" id="ProtNLM"/>
    </source>
</evidence>
<gene>
    <name evidence="5" type="ORF">DNG_09693</name>
</gene>
<dbReference type="InterPro" id="IPR012338">
    <property type="entry name" value="Beta-lactam/transpept-like"/>
</dbReference>
<evidence type="ECO:0000256" key="1">
    <source>
        <dbReference type="ARBA" id="ARBA00038215"/>
    </source>
</evidence>
<feature type="region of interest" description="Disordered" evidence="2">
    <location>
        <begin position="1"/>
        <end position="32"/>
    </location>
</feature>
<name>A0AAE8N7A7_9PEZI</name>
<feature type="domain" description="Beta-lactamase-related" evidence="3">
    <location>
        <begin position="37"/>
        <end position="367"/>
    </location>
</feature>
<protein>
    <recommendedName>
        <fullName evidence="7">Beta-lactamase domain-containing protein</fullName>
    </recommendedName>
</protein>
<dbReference type="AlphaFoldDB" id="A0AAE8N7A7"/>
<dbReference type="Gene3D" id="3.40.710.10">
    <property type="entry name" value="DD-peptidase/beta-lactamase superfamily"/>
    <property type="match status" value="1"/>
</dbReference>
<reference evidence="5" key="1">
    <citation type="submission" date="2018-03" db="EMBL/GenBank/DDBJ databases">
        <authorList>
            <person name="Guldener U."/>
        </authorList>
    </citation>
    <scope>NUCLEOTIDE SEQUENCE</scope>
</reference>
<dbReference type="PANTHER" id="PTHR46825">
    <property type="entry name" value="D-ALANYL-D-ALANINE-CARBOXYPEPTIDASE/ENDOPEPTIDASE AMPH"/>
    <property type="match status" value="1"/>
</dbReference>
<evidence type="ECO:0000313" key="5">
    <source>
        <dbReference type="EMBL" id="SPO06999.1"/>
    </source>
</evidence>
<accession>A0AAE8N7A7</accession>
<sequence length="535" mass="58886">MSSSTTGSVGDADKTLPLRPGQPDDRENGNPLNAELKEYVDSLRDRYHVPGVSIGVINGDETYLSGYGHAKLDPNVDATEDTLFYIGSVTKGFLAASLFHTLEFTATKSDKPTTLDTKIRDIIPDDFVTTDEFITQRATLRDALHHRLGFPRHDLSYGGPNFTVKDVVRSLRHLQPSAELREKFQYFSMGYMTLQHVIETITGKWCGDVYDEVVFKPLGMSSSTVELKRAQGSPHTLATGYANTATETNPQPWFDSRLIGQGGVISNARDMAKYLRAMINRTGLPISDDSFNKLFLPGMIGGTPPPKDHSPHLYAAGWIVSSYHGHHFIQHAGGVPGFGAMAGFLPARKWGAVVLTNGDFGGFAAAEALFYRLMDDFLDVPADDRVDQTQKWDAIKMMKAAATPTACARVYPNVPSPPVPHCIPLEEYAGTYSHPGYGELTFEVTKPESDVPVAATTTQILHAAKKQSEWNVVFDLEHVNGEEFICYIDTLVRSPLVQLAVEPCKAEFEVGRDGKVSRLGIQIESGLEKIWFVRG</sequence>
<dbReference type="EMBL" id="ONZQ02000018">
    <property type="protein sequence ID" value="SPO06999.1"/>
    <property type="molecule type" value="Genomic_DNA"/>
</dbReference>
<dbReference type="Pfam" id="PF11954">
    <property type="entry name" value="DUF3471"/>
    <property type="match status" value="1"/>
</dbReference>
<keyword evidence="6" id="KW-1185">Reference proteome</keyword>
<evidence type="ECO:0000259" key="3">
    <source>
        <dbReference type="Pfam" id="PF00144"/>
    </source>
</evidence>
<evidence type="ECO:0000313" key="6">
    <source>
        <dbReference type="Proteomes" id="UP001187682"/>
    </source>
</evidence>
<feature type="compositionally biased region" description="Basic and acidic residues" evidence="2">
    <location>
        <begin position="11"/>
        <end position="28"/>
    </location>
</feature>
<dbReference type="Pfam" id="PF00144">
    <property type="entry name" value="Beta-lactamase"/>
    <property type="match status" value="1"/>
</dbReference>
<organism evidence="5 6">
    <name type="scientific">Cephalotrichum gorgonifer</name>
    <dbReference type="NCBI Taxonomy" id="2041049"/>
    <lineage>
        <taxon>Eukaryota</taxon>
        <taxon>Fungi</taxon>
        <taxon>Dikarya</taxon>
        <taxon>Ascomycota</taxon>
        <taxon>Pezizomycotina</taxon>
        <taxon>Sordariomycetes</taxon>
        <taxon>Hypocreomycetidae</taxon>
        <taxon>Microascales</taxon>
        <taxon>Microascaceae</taxon>
        <taxon>Cephalotrichum</taxon>
    </lineage>
</organism>
<proteinExistence type="inferred from homology"/>
<dbReference type="Proteomes" id="UP001187682">
    <property type="component" value="Unassembled WGS sequence"/>
</dbReference>
<dbReference type="InterPro" id="IPR050491">
    <property type="entry name" value="AmpC-like"/>
</dbReference>
<evidence type="ECO:0000256" key="2">
    <source>
        <dbReference type="SAM" id="MobiDB-lite"/>
    </source>
</evidence>
<evidence type="ECO:0000259" key="4">
    <source>
        <dbReference type="Pfam" id="PF11954"/>
    </source>
</evidence>
<dbReference type="InterPro" id="IPR021860">
    <property type="entry name" value="Peptidase_S12_Pab87-rel_C"/>
</dbReference>